<proteinExistence type="predicted"/>
<evidence type="ECO:0008006" key="2">
    <source>
        <dbReference type="Google" id="ProtNLM"/>
    </source>
</evidence>
<dbReference type="EMBL" id="CP016618">
    <property type="protein sequence ID" value="ANY83552.1"/>
    <property type="molecule type" value="Genomic_DNA"/>
</dbReference>
<sequence length="248" mass="28690">MLFSDHIIFVDESGDHSLKSIDPQYPIFALAFCIIRKDDYIHRLVPAVQEFKFRWFGHDCAILHEHEIRRAEAPFVFLGNKDKKWRFMRELTKIIDECPMVVVASTIRKDVLARRYTDPKSPYELALLFCMERAREYLDDIAKDTDGLTHIVCEARGGSGGKEDRELELEFRRIATGANPLSRGPIEGFEILFADKKANSVGLQIADLIARPIGLKTLRPDQENRAYDTILPKVWDRKVFPEKSERPR</sequence>
<name>A0A1B2EUJ9_9HYPH</name>
<dbReference type="InterPro" id="IPR024524">
    <property type="entry name" value="DUF3800"/>
</dbReference>
<reference evidence="1" key="1">
    <citation type="submission" date="2016-07" db="EMBL/GenBank/DDBJ databases">
        <title>Microvirga ossetica sp. nov. a new species of rhizobia isolated from root nodules of the legume species Vicia alpestris Steven originated from North Ossetia region in the Caucasus.</title>
        <authorList>
            <person name="Safronova V.I."/>
            <person name="Kuznetsova I.G."/>
            <person name="Sazanova A.L."/>
            <person name="Belimov A."/>
            <person name="Andronov E."/>
            <person name="Osledkin Y.S."/>
            <person name="Onishchuk O.P."/>
            <person name="Kurchak O.N."/>
            <person name="Shaposhnikov A.I."/>
            <person name="Willems A."/>
            <person name="Tikhonovich I.A."/>
        </authorList>
    </citation>
    <scope>NUCLEOTIDE SEQUENCE [LARGE SCALE GENOMIC DNA]</scope>
    <source>
        <strain evidence="1">V5/3M</strain>
        <plasmid evidence="1">unnamed3</plasmid>
    </source>
</reference>
<organism evidence="1">
    <name type="scientific">Microvirga ossetica</name>
    <dbReference type="NCBI Taxonomy" id="1882682"/>
    <lineage>
        <taxon>Bacteria</taxon>
        <taxon>Pseudomonadati</taxon>
        <taxon>Pseudomonadota</taxon>
        <taxon>Alphaproteobacteria</taxon>
        <taxon>Hyphomicrobiales</taxon>
        <taxon>Methylobacteriaceae</taxon>
        <taxon>Microvirga</taxon>
    </lineage>
</organism>
<keyword evidence="1" id="KW-0614">Plasmid</keyword>
<geneLocation type="plasmid" evidence="1">
    <name>unnamed3</name>
</geneLocation>
<accession>A0A1B2EUJ9</accession>
<protein>
    <recommendedName>
        <fullName evidence="2">3-deoxy-D-manno-octulosonic acid transferase</fullName>
    </recommendedName>
</protein>
<dbReference type="AlphaFoldDB" id="A0A1B2EUJ9"/>
<evidence type="ECO:0000313" key="1">
    <source>
        <dbReference type="EMBL" id="ANY83552.1"/>
    </source>
</evidence>
<dbReference type="OrthoDB" id="507950at2"/>
<dbReference type="Pfam" id="PF12686">
    <property type="entry name" value="DUF3800"/>
    <property type="match status" value="1"/>
</dbReference>
<gene>
    <name evidence="1" type="ORF">BB934_35435</name>
</gene>
<dbReference type="KEGG" id="moc:BB934_35435"/>